<feature type="chain" id="PRO_5020923080" evidence="1">
    <location>
        <begin position="18"/>
        <end position="537"/>
    </location>
</feature>
<dbReference type="SUPFAM" id="SSF101898">
    <property type="entry name" value="NHL repeat"/>
    <property type="match status" value="1"/>
</dbReference>
<gene>
    <name evidence="3" type="ORF">E8A74_11055</name>
</gene>
<dbReference type="OrthoDB" id="9774579at2"/>
<comment type="caution">
    <text evidence="3">The sequence shown here is derived from an EMBL/GenBank/DDBJ whole genome shotgun (WGS) entry which is preliminary data.</text>
</comment>
<evidence type="ECO:0000313" key="4">
    <source>
        <dbReference type="Proteomes" id="UP000309215"/>
    </source>
</evidence>
<proteinExistence type="predicted"/>
<feature type="domain" description="Thioredoxin" evidence="2">
    <location>
        <begin position="22"/>
        <end position="200"/>
    </location>
</feature>
<keyword evidence="1" id="KW-0732">Signal</keyword>
<dbReference type="InterPro" id="IPR036249">
    <property type="entry name" value="Thioredoxin-like_sf"/>
</dbReference>
<dbReference type="PROSITE" id="PS51257">
    <property type="entry name" value="PROKAR_LIPOPROTEIN"/>
    <property type="match status" value="1"/>
</dbReference>
<dbReference type="PANTHER" id="PTHR46388:SF2">
    <property type="entry name" value="NHL REPEAT-CONTAINING PROTEIN 2"/>
    <property type="match status" value="1"/>
</dbReference>
<accession>A0A4U1JET6</accession>
<feature type="signal peptide" evidence="1">
    <location>
        <begin position="1"/>
        <end position="17"/>
    </location>
</feature>
<dbReference type="Pfam" id="PF13905">
    <property type="entry name" value="Thioredoxin_8"/>
    <property type="match status" value="1"/>
</dbReference>
<dbReference type="SUPFAM" id="SSF52833">
    <property type="entry name" value="Thioredoxin-like"/>
    <property type="match status" value="1"/>
</dbReference>
<name>A0A4U1JET6_9BACT</name>
<evidence type="ECO:0000256" key="1">
    <source>
        <dbReference type="SAM" id="SignalP"/>
    </source>
</evidence>
<dbReference type="PANTHER" id="PTHR46388">
    <property type="entry name" value="NHL REPEAT-CONTAINING PROTEIN 2"/>
    <property type="match status" value="1"/>
</dbReference>
<dbReference type="PROSITE" id="PS51352">
    <property type="entry name" value="THIOREDOXIN_2"/>
    <property type="match status" value="1"/>
</dbReference>
<dbReference type="EMBL" id="SSMQ01000009">
    <property type="protein sequence ID" value="TKD09704.1"/>
    <property type="molecule type" value="Genomic_DNA"/>
</dbReference>
<evidence type="ECO:0000313" key="3">
    <source>
        <dbReference type="EMBL" id="TKD09704.1"/>
    </source>
</evidence>
<dbReference type="InterPro" id="IPR013766">
    <property type="entry name" value="Thioredoxin_domain"/>
</dbReference>
<dbReference type="InterPro" id="IPR012336">
    <property type="entry name" value="Thioredoxin-like_fold"/>
</dbReference>
<sequence length="537" mass="56484">MRWIPSLALLVATSACASPPPAPATTPAPKIALPVLDAAPKETSAPKESLLLPPGDRPSIPEWNGATAWLNVDRPLRRDALRGHVVVVDFWTSCCINCLQTLPTLAAIERRFAKDPVLVVGVHSPKFDEEKNAARLRDTLRDLEIVHPVAVDADMTIWDAWGVRAWPTVALIDAEGRLAWVGSGEPDPADLSGAVEEALAEGRATNVLAKGPLEGLRPDRGPAGVLRYPGKVLALQNGGLAIADTGHHRIVLTNAAGVVEAVFGSGEAGAKDGAAERATFQRPQGMTEVGADLYVADTGNHLIRKIDRTTRQVITVAGTGELGAEPLGLQEHTGRTAPLRSPWDLLHHKGSIYVALAGSHQIAVFDPKMGTVRLYAGSGREAREDGPAQAAAFAQPSALATDDKSLFVLDSETSSVRAIDFATATVRTVIGVDLFVFGDVDGEAAKARLQHPIGMTYGQGALWVADSYNGKVKRVDPAKGTTRTVLTGLAEPAGITVAGKDLVVVDTNKSRIVRRAITASGEAAPVAFAGLTPPKAP</sequence>
<dbReference type="Gene3D" id="3.40.30.10">
    <property type="entry name" value="Glutaredoxin"/>
    <property type="match status" value="1"/>
</dbReference>
<dbReference type="Proteomes" id="UP000309215">
    <property type="component" value="Unassembled WGS sequence"/>
</dbReference>
<keyword evidence="4" id="KW-1185">Reference proteome</keyword>
<dbReference type="RefSeq" id="WP_136928927.1">
    <property type="nucleotide sequence ID" value="NZ_SSMQ01000009.1"/>
</dbReference>
<protein>
    <submittedName>
        <fullName evidence="3">Redoxin domain-containing protein</fullName>
    </submittedName>
</protein>
<evidence type="ECO:0000259" key="2">
    <source>
        <dbReference type="PROSITE" id="PS51352"/>
    </source>
</evidence>
<dbReference type="Gene3D" id="2.120.10.30">
    <property type="entry name" value="TolB, C-terminal domain"/>
    <property type="match status" value="2"/>
</dbReference>
<dbReference type="AlphaFoldDB" id="A0A4U1JET6"/>
<dbReference type="InterPro" id="IPR011042">
    <property type="entry name" value="6-blade_b-propeller_TolB-like"/>
</dbReference>
<organism evidence="3 4">
    <name type="scientific">Polyangium fumosum</name>
    <dbReference type="NCBI Taxonomy" id="889272"/>
    <lineage>
        <taxon>Bacteria</taxon>
        <taxon>Pseudomonadati</taxon>
        <taxon>Myxococcota</taxon>
        <taxon>Polyangia</taxon>
        <taxon>Polyangiales</taxon>
        <taxon>Polyangiaceae</taxon>
        <taxon>Polyangium</taxon>
    </lineage>
</organism>
<reference evidence="3 4" key="1">
    <citation type="submission" date="2019-04" db="EMBL/GenBank/DDBJ databases">
        <authorList>
            <person name="Li Y."/>
            <person name="Wang J."/>
        </authorList>
    </citation>
    <scope>NUCLEOTIDE SEQUENCE [LARGE SCALE GENOMIC DNA]</scope>
    <source>
        <strain evidence="3 4">DSM 14668</strain>
    </source>
</reference>